<keyword evidence="4" id="KW-1185">Reference proteome</keyword>
<sequence length="348" mass="39216">MDQLLIDDLTTENVSSILQNYDGTWSEVLMLKEKTEQSDQLRAKQQELEQISEKLDKATFSLEHIYREMGQIYEAHASLQKQPLTGQTDWSQYPELAAELLISGHPIELMDGDAGHVPITWIPRLLEEVIQKLGDKRVFVLSVLGIQSSGKSTMLNAMFGLQFAVSVGRCTKGAFMQLLKVSDEMRDLLKFDYVLVVDTEGLRALELAGDSTLHRDNELATFVVGLGNMTLINVFGENPSEMQDVLQIVVQAFMRMKVVKLSPSCVFVHQNVADVAAAEKSMEGRRRLQEKLDKMVQLAAEEEVYDAQSFSRVISFNVQEDVKYFAQLWEGSPPWLLPIQVTVKASKI</sequence>
<dbReference type="SUPFAM" id="SSF52540">
    <property type="entry name" value="P-loop containing nucleoside triphosphate hydrolases"/>
    <property type="match status" value="1"/>
</dbReference>
<evidence type="ECO:0000256" key="1">
    <source>
        <dbReference type="SAM" id="Coils"/>
    </source>
</evidence>
<dbReference type="PROSITE" id="PS51717">
    <property type="entry name" value="G_VLIG"/>
    <property type="match status" value="1"/>
</dbReference>
<comment type="caution">
    <text evidence="3">The sequence shown here is derived from an EMBL/GenBank/DDBJ whole genome shotgun (WGS) entry which is preliminary data.</text>
</comment>
<dbReference type="PANTHER" id="PTHR22796:SF6">
    <property type="entry name" value="INTERFERON-INDUCED VERY LARGE GTPASE 1-RELATED"/>
    <property type="match status" value="1"/>
</dbReference>
<organism evidence="3 4">
    <name type="scientific">Takifugu flavidus</name>
    <name type="common">sansaifugu</name>
    <dbReference type="NCBI Taxonomy" id="433684"/>
    <lineage>
        <taxon>Eukaryota</taxon>
        <taxon>Metazoa</taxon>
        <taxon>Chordata</taxon>
        <taxon>Craniata</taxon>
        <taxon>Vertebrata</taxon>
        <taxon>Euteleostomi</taxon>
        <taxon>Actinopterygii</taxon>
        <taxon>Neopterygii</taxon>
        <taxon>Teleostei</taxon>
        <taxon>Neoteleostei</taxon>
        <taxon>Acanthomorphata</taxon>
        <taxon>Eupercaria</taxon>
        <taxon>Tetraodontiformes</taxon>
        <taxon>Tetradontoidea</taxon>
        <taxon>Tetraodontidae</taxon>
        <taxon>Takifugu</taxon>
    </lineage>
</organism>
<gene>
    <name evidence="3" type="ORF">D4764_18G0002950</name>
</gene>
<dbReference type="AlphaFoldDB" id="A0A5C6NS86"/>
<accession>A0A5C6NS86</accession>
<dbReference type="Gene3D" id="3.40.50.300">
    <property type="entry name" value="P-loop containing nucleotide triphosphate hydrolases"/>
    <property type="match status" value="1"/>
</dbReference>
<evidence type="ECO:0000313" key="4">
    <source>
        <dbReference type="Proteomes" id="UP000324091"/>
    </source>
</evidence>
<dbReference type="PANTHER" id="PTHR22796">
    <property type="entry name" value="URG4-RELATED"/>
    <property type="match status" value="1"/>
</dbReference>
<evidence type="ECO:0000259" key="2">
    <source>
        <dbReference type="PROSITE" id="PS51717"/>
    </source>
</evidence>
<feature type="coiled-coil region" evidence="1">
    <location>
        <begin position="31"/>
        <end position="61"/>
    </location>
</feature>
<dbReference type="Proteomes" id="UP000324091">
    <property type="component" value="Chromosome 18"/>
</dbReference>
<name>A0A5C6NS86_9TELE</name>
<dbReference type="EMBL" id="RHFK02000010">
    <property type="protein sequence ID" value="TWW69489.1"/>
    <property type="molecule type" value="Genomic_DNA"/>
</dbReference>
<proteinExistence type="predicted"/>
<dbReference type="InterPro" id="IPR027417">
    <property type="entry name" value="P-loop_NTPase"/>
</dbReference>
<protein>
    <submittedName>
        <fullName evidence="3">GTPase 1 Interferon-induced very large</fullName>
    </submittedName>
</protein>
<dbReference type="GO" id="GO:0005525">
    <property type="term" value="F:GTP binding"/>
    <property type="evidence" value="ECO:0007669"/>
    <property type="project" value="InterPro"/>
</dbReference>
<dbReference type="Pfam" id="PF25683">
    <property type="entry name" value="URGCP_GTPase"/>
    <property type="match status" value="1"/>
</dbReference>
<evidence type="ECO:0000313" key="3">
    <source>
        <dbReference type="EMBL" id="TWW69489.1"/>
    </source>
</evidence>
<dbReference type="InterPro" id="IPR030383">
    <property type="entry name" value="G_VLIG_dom"/>
</dbReference>
<keyword evidence="1" id="KW-0175">Coiled coil</keyword>
<feature type="domain" description="VLIG-type G" evidence="2">
    <location>
        <begin position="135"/>
        <end position="348"/>
    </location>
</feature>
<reference evidence="3 4" key="1">
    <citation type="submission" date="2019-04" db="EMBL/GenBank/DDBJ databases">
        <title>Chromosome genome assembly for Takifugu flavidus.</title>
        <authorList>
            <person name="Xiao S."/>
        </authorList>
    </citation>
    <scope>NUCLEOTIDE SEQUENCE [LARGE SCALE GENOMIC DNA]</scope>
    <source>
        <strain evidence="3">HTHZ2018</strain>
        <tissue evidence="3">Muscle</tissue>
    </source>
</reference>